<dbReference type="AlphaFoldDB" id="A0A7Z0EDW3"/>
<dbReference type="EMBL" id="JACCFM010000001">
    <property type="protein sequence ID" value="NYJ19869.1"/>
    <property type="molecule type" value="Genomic_DNA"/>
</dbReference>
<keyword evidence="2" id="KW-1185">Reference proteome</keyword>
<dbReference type="Gene3D" id="3.40.960.10">
    <property type="entry name" value="VSR Endonuclease"/>
    <property type="match status" value="1"/>
</dbReference>
<name>A0A7Z0EDW3_9MICO</name>
<dbReference type="Proteomes" id="UP000537260">
    <property type="component" value="Unassembled WGS sequence"/>
</dbReference>
<evidence type="ECO:0000313" key="2">
    <source>
        <dbReference type="Proteomes" id="UP000537260"/>
    </source>
</evidence>
<dbReference type="GO" id="GO:0004519">
    <property type="term" value="F:endonuclease activity"/>
    <property type="evidence" value="ECO:0007669"/>
    <property type="project" value="UniProtKB-KW"/>
</dbReference>
<keyword evidence="1" id="KW-0378">Hydrolase</keyword>
<gene>
    <name evidence="1" type="ORF">HNR05_001660</name>
</gene>
<proteinExistence type="predicted"/>
<dbReference type="InterPro" id="IPR011335">
    <property type="entry name" value="Restrct_endonuc-II-like"/>
</dbReference>
<dbReference type="SUPFAM" id="SSF52980">
    <property type="entry name" value="Restriction endonuclease-like"/>
    <property type="match status" value="1"/>
</dbReference>
<evidence type="ECO:0000313" key="1">
    <source>
        <dbReference type="EMBL" id="NYJ19869.1"/>
    </source>
</evidence>
<protein>
    <submittedName>
        <fullName evidence="1">Very-short-patch-repair endonuclease</fullName>
    </submittedName>
</protein>
<accession>A0A7Z0EDW3</accession>
<comment type="caution">
    <text evidence="1">The sequence shown here is derived from an EMBL/GenBank/DDBJ whole genome shotgun (WGS) entry which is preliminary data.</text>
</comment>
<keyword evidence="1" id="KW-0540">Nuclease</keyword>
<dbReference type="RefSeq" id="WP_179578556.1">
    <property type="nucleotide sequence ID" value="NZ_JACCFM010000001.1"/>
</dbReference>
<sequence length="302" mass="33484">MATRVPLPEGLDTGAFRVSDAIALGVGRSRLDNRDLSAPFWGIRSAAPSTDTLLSLCAALSQRMPGPAFFSHLTAAQLLQIPLPAHLERAFPIHVGIAPPKRAMDAKNVVGHRLSLQPGDLVTWNGMRLTSPSRTWLDLATVLTPPDLVAAGDFLVRRRHGVVSVADLQDAAARFGGRRGRTTFRAALPLLRDGAESRRESLLRVIIVQAGLPEPLCNLNVYAPDGRFIARPDLLYPRYKVIVEYHGDQHRTDLRQWRRDIQRNGDLEDHGWKIVQFTMADLDTPAALIARIRTRLRASGWR</sequence>
<organism evidence="1 2">
    <name type="scientific">Glaciibacter psychrotolerans</name>
    <dbReference type="NCBI Taxonomy" id="670054"/>
    <lineage>
        <taxon>Bacteria</taxon>
        <taxon>Bacillati</taxon>
        <taxon>Actinomycetota</taxon>
        <taxon>Actinomycetes</taxon>
        <taxon>Micrococcales</taxon>
        <taxon>Microbacteriaceae</taxon>
        <taxon>Glaciibacter</taxon>
    </lineage>
</organism>
<keyword evidence="1" id="KW-0255">Endonuclease</keyword>
<reference evidence="1 2" key="1">
    <citation type="submission" date="2020-07" db="EMBL/GenBank/DDBJ databases">
        <title>Sequencing the genomes of 1000 actinobacteria strains.</title>
        <authorList>
            <person name="Klenk H.-P."/>
        </authorList>
    </citation>
    <scope>NUCLEOTIDE SEQUENCE [LARGE SCALE GENOMIC DNA]</scope>
    <source>
        <strain evidence="1 2">LI1</strain>
    </source>
</reference>